<dbReference type="InterPro" id="IPR010610">
    <property type="entry name" value="EryCIII-like_C"/>
</dbReference>
<evidence type="ECO:0000256" key="1">
    <source>
        <dbReference type="ARBA" id="ARBA00022676"/>
    </source>
</evidence>
<accession>A0A179F733</accession>
<keyword evidence="2" id="KW-0808">Transferase</keyword>
<dbReference type="InterPro" id="IPR002213">
    <property type="entry name" value="UDP_glucos_trans"/>
</dbReference>
<keyword evidence="5" id="KW-1185">Reference proteome</keyword>
<dbReference type="STRING" id="1380566.A0A179F733"/>
<dbReference type="PANTHER" id="PTHR48043:SF145">
    <property type="entry name" value="FI06409P-RELATED"/>
    <property type="match status" value="1"/>
</dbReference>
<dbReference type="CDD" id="cd03784">
    <property type="entry name" value="GT1_Gtf-like"/>
    <property type="match status" value="1"/>
</dbReference>
<evidence type="ECO:0000313" key="5">
    <source>
        <dbReference type="Proteomes" id="UP000078397"/>
    </source>
</evidence>
<keyword evidence="1" id="KW-0328">Glycosyltransferase</keyword>
<dbReference type="OrthoDB" id="5835829at2759"/>
<dbReference type="PANTHER" id="PTHR48043">
    <property type="entry name" value="EG:EG0003.4 PROTEIN-RELATED"/>
    <property type="match status" value="1"/>
</dbReference>
<evidence type="ECO:0000256" key="2">
    <source>
        <dbReference type="ARBA" id="ARBA00022679"/>
    </source>
</evidence>
<evidence type="ECO:0000313" key="4">
    <source>
        <dbReference type="EMBL" id="OAQ61274.2"/>
    </source>
</evidence>
<dbReference type="GO" id="GO:0008194">
    <property type="term" value="F:UDP-glycosyltransferase activity"/>
    <property type="evidence" value="ECO:0007669"/>
    <property type="project" value="InterPro"/>
</dbReference>
<organism evidence="4 5">
    <name type="scientific">Pochonia chlamydosporia 170</name>
    <dbReference type="NCBI Taxonomy" id="1380566"/>
    <lineage>
        <taxon>Eukaryota</taxon>
        <taxon>Fungi</taxon>
        <taxon>Dikarya</taxon>
        <taxon>Ascomycota</taxon>
        <taxon>Pezizomycotina</taxon>
        <taxon>Sordariomycetes</taxon>
        <taxon>Hypocreomycetidae</taxon>
        <taxon>Hypocreales</taxon>
        <taxon>Clavicipitaceae</taxon>
        <taxon>Pochonia</taxon>
    </lineage>
</organism>
<dbReference type="GeneID" id="28845939"/>
<feature type="domain" description="Erythromycin biosynthesis protein CIII-like C-terminal" evidence="3">
    <location>
        <begin position="389"/>
        <end position="442"/>
    </location>
</feature>
<evidence type="ECO:0000259" key="3">
    <source>
        <dbReference type="Pfam" id="PF06722"/>
    </source>
</evidence>
<dbReference type="KEGG" id="pchm:VFPPC_02268"/>
<dbReference type="GO" id="GO:0016758">
    <property type="term" value="F:hexosyltransferase activity"/>
    <property type="evidence" value="ECO:0007669"/>
    <property type="project" value="UniProtKB-ARBA"/>
</dbReference>
<dbReference type="EMBL" id="LSBJ02000001">
    <property type="protein sequence ID" value="OAQ61274.2"/>
    <property type="molecule type" value="Genomic_DNA"/>
</dbReference>
<proteinExistence type="predicted"/>
<dbReference type="Pfam" id="PF06722">
    <property type="entry name" value="EryCIII-like_C"/>
    <property type="match status" value="1"/>
</dbReference>
<comment type="caution">
    <text evidence="4">The sequence shown here is derived from an EMBL/GenBank/DDBJ whole genome shotgun (WGS) entry which is preliminary data.</text>
</comment>
<dbReference type="RefSeq" id="XP_018139083.2">
    <property type="nucleotide sequence ID" value="XM_018281945.2"/>
</dbReference>
<protein>
    <submittedName>
        <fullName evidence="4">Glycosyltransferase family 1</fullName>
    </submittedName>
</protein>
<dbReference type="SUPFAM" id="SSF53756">
    <property type="entry name" value="UDP-Glycosyltransferase/glycogen phosphorylase"/>
    <property type="match status" value="1"/>
</dbReference>
<dbReference type="AlphaFoldDB" id="A0A179F733"/>
<name>A0A179F733_METCM</name>
<reference evidence="4 5" key="1">
    <citation type="journal article" date="2016" name="PLoS Pathog.">
        <title>Biosynthesis of antibiotic leucinostatins in bio-control fungus Purpureocillium lilacinum and their inhibition on phytophthora revealed by genome mining.</title>
        <authorList>
            <person name="Wang G."/>
            <person name="Liu Z."/>
            <person name="Lin R."/>
            <person name="Li E."/>
            <person name="Mao Z."/>
            <person name="Ling J."/>
            <person name="Yang Y."/>
            <person name="Yin W.B."/>
            <person name="Xie B."/>
        </authorList>
    </citation>
    <scope>NUCLEOTIDE SEQUENCE [LARGE SCALE GENOMIC DNA]</scope>
    <source>
        <strain evidence="4">170</strain>
    </source>
</reference>
<gene>
    <name evidence="4" type="ORF">VFPPC_02268</name>
</gene>
<dbReference type="Gene3D" id="3.40.50.2000">
    <property type="entry name" value="Glycogen Phosphorylase B"/>
    <property type="match status" value="2"/>
</dbReference>
<dbReference type="Proteomes" id="UP000078397">
    <property type="component" value="Unassembled WGS sequence"/>
</dbReference>
<dbReference type="InterPro" id="IPR050271">
    <property type="entry name" value="UDP-glycosyltransferase"/>
</dbReference>
<sequence>MSRKLLLLTNVDRGQANVFLAVASALLETETEIEIHFASFAGLESEVYSLWQNASSPDAMAKPIHFHRLGGLTMEEGLKQYFGTTSIPCRENYLPESYLSPLGFRTTLQAIRDTMAIAVPYTGHEMQVLFSSIVNIITSVSPDLILVDSLMTAGLTACYHLGAKFFCLSPNSIKEFSGPSQPRASSLWKTPALFSGFKYPVPWYLIPLNVFFSLYTAFTFKTDAHIRDVYAHMLTYAEATLRTPVDLLLNRPESARILVGTLPELDFPAVIPPHIIPCGPILMRARPVEDDDMELAKWLAKGPTIYINLGSICQVSEDQACELASAIRTVLRTVPSAPTSPPLQVLWKLKKQGVYDVHEPGCKIFDILGDEFKLGLVRICGWLKPQPIAILNTGHIICNIHHGGANSYYEAVSAGVPQVVLPQWTDCYDYAQRVELLGIGRLGSRSSKPLWNAQELVREILHVLVGVEAANTRHRAMELAALCQRKGNGAGKVAKYITQEIQ</sequence>